<dbReference type="PANTHER" id="PTHR11102:SF161">
    <property type="match status" value="1"/>
</dbReference>
<evidence type="ECO:0008006" key="4">
    <source>
        <dbReference type="Google" id="ProtNLM"/>
    </source>
</evidence>
<dbReference type="GO" id="GO:0036503">
    <property type="term" value="P:ERAD pathway"/>
    <property type="evidence" value="ECO:0007669"/>
    <property type="project" value="TreeGrafter"/>
</dbReference>
<dbReference type="OrthoDB" id="2425131at2759"/>
<dbReference type="InterPro" id="IPR011990">
    <property type="entry name" value="TPR-like_helical_dom_sf"/>
</dbReference>
<dbReference type="PANTHER" id="PTHR11102">
    <property type="entry name" value="SEL-1-LIKE PROTEIN"/>
    <property type="match status" value="1"/>
</dbReference>
<sequence>MGLRPDILAEWCFNFTKAGAPLALTIYRLSMEQGEIVSSYSYAALLYRGAKGVPADKVRGRAILESLANVNKKATINKNGFAPAMAAMGGIYARDDGNMEMAEKYYVRAAQCGVPDAQLALGRMYLNGELPYNPSKAKLYLQVAAENDRATDKANAETHFMLGSLEQRMGKPDVKRAFQHFQKAASKGLPEAQYNVGQSYFVGMGVPKNDALAVEYWKMSAQQGFGLAQLSLGAYYFQDEVPQEQTIPGSEASAGGDKPATTKHVWDSSKKDLLQAQKWFTLASRRSGDLGLEGKRLRGKVEEAMRKGKGARDGKCTIM</sequence>
<keyword evidence="3" id="KW-1185">Reference proteome</keyword>
<dbReference type="InterPro" id="IPR050767">
    <property type="entry name" value="Sel1_AlgK"/>
</dbReference>
<dbReference type="Gene3D" id="1.25.40.10">
    <property type="entry name" value="Tetratricopeptide repeat domain"/>
    <property type="match status" value="1"/>
</dbReference>
<gene>
    <name evidence="2" type="ORF">BGW38_009280</name>
</gene>
<accession>A0A9P6FXF6</accession>
<dbReference type="AlphaFoldDB" id="A0A9P6FXF6"/>
<dbReference type="Pfam" id="PF08238">
    <property type="entry name" value="Sel1"/>
    <property type="match status" value="6"/>
</dbReference>
<dbReference type="SUPFAM" id="SSF81901">
    <property type="entry name" value="HCP-like"/>
    <property type="match status" value="1"/>
</dbReference>
<dbReference type="Proteomes" id="UP000780801">
    <property type="component" value="Unassembled WGS sequence"/>
</dbReference>
<dbReference type="InterPro" id="IPR006597">
    <property type="entry name" value="Sel1-like"/>
</dbReference>
<dbReference type="GO" id="GO:0005789">
    <property type="term" value="C:endoplasmic reticulum membrane"/>
    <property type="evidence" value="ECO:0007669"/>
    <property type="project" value="TreeGrafter"/>
</dbReference>
<proteinExistence type="inferred from homology"/>
<comment type="caution">
    <text evidence="2">The sequence shown here is derived from an EMBL/GenBank/DDBJ whole genome shotgun (WGS) entry which is preliminary data.</text>
</comment>
<evidence type="ECO:0000313" key="2">
    <source>
        <dbReference type="EMBL" id="KAF9583522.1"/>
    </source>
</evidence>
<reference evidence="2" key="1">
    <citation type="journal article" date="2020" name="Fungal Divers.">
        <title>Resolving the Mortierellaceae phylogeny through synthesis of multi-gene phylogenetics and phylogenomics.</title>
        <authorList>
            <person name="Vandepol N."/>
            <person name="Liber J."/>
            <person name="Desiro A."/>
            <person name="Na H."/>
            <person name="Kennedy M."/>
            <person name="Barry K."/>
            <person name="Grigoriev I.V."/>
            <person name="Miller A.N."/>
            <person name="O'Donnell K."/>
            <person name="Stajich J.E."/>
            <person name="Bonito G."/>
        </authorList>
    </citation>
    <scope>NUCLEOTIDE SEQUENCE</scope>
    <source>
        <strain evidence="2">KOD1015</strain>
    </source>
</reference>
<protein>
    <recommendedName>
        <fullName evidence="4">TPR repeat</fullName>
    </recommendedName>
</protein>
<dbReference type="EMBL" id="JAABOA010000675">
    <property type="protein sequence ID" value="KAF9583522.1"/>
    <property type="molecule type" value="Genomic_DNA"/>
</dbReference>
<evidence type="ECO:0000313" key="3">
    <source>
        <dbReference type="Proteomes" id="UP000780801"/>
    </source>
</evidence>
<comment type="similarity">
    <text evidence="1">Belongs to the sel-1 family.</text>
</comment>
<evidence type="ECO:0000256" key="1">
    <source>
        <dbReference type="ARBA" id="ARBA00038101"/>
    </source>
</evidence>
<name>A0A9P6FXF6_9FUNG</name>
<dbReference type="SMART" id="SM00671">
    <property type="entry name" value="SEL1"/>
    <property type="match status" value="4"/>
</dbReference>
<organism evidence="2 3">
    <name type="scientific">Lunasporangiospora selenospora</name>
    <dbReference type="NCBI Taxonomy" id="979761"/>
    <lineage>
        <taxon>Eukaryota</taxon>
        <taxon>Fungi</taxon>
        <taxon>Fungi incertae sedis</taxon>
        <taxon>Mucoromycota</taxon>
        <taxon>Mortierellomycotina</taxon>
        <taxon>Mortierellomycetes</taxon>
        <taxon>Mortierellales</taxon>
        <taxon>Mortierellaceae</taxon>
        <taxon>Lunasporangiospora</taxon>
    </lineage>
</organism>